<dbReference type="AlphaFoldDB" id="A0A151L8I7"/>
<reference evidence="1 2" key="1">
    <citation type="journal article" date="2016" name="Nat. Commun.">
        <title>Genomes of cryptic chimpanzee Plasmodium species reveal key evolutionary events leading to human malaria.</title>
        <authorList>
            <person name="Sundararaman S.A."/>
            <person name="Plenderleith L.J."/>
            <person name="Liu W."/>
            <person name="Loy D.E."/>
            <person name="Learn G.H."/>
            <person name="Li Y."/>
            <person name="Shaw K.S."/>
            <person name="Ayouba A."/>
            <person name="Peeters M."/>
            <person name="Speede S."/>
            <person name="Shaw G.M."/>
            <person name="Bushman F.D."/>
            <person name="Brisson D."/>
            <person name="Rayner J.C."/>
            <person name="Sharp P.M."/>
            <person name="Hahn B.H."/>
        </authorList>
    </citation>
    <scope>NUCLEOTIDE SEQUENCE [LARGE SCALE GENOMIC DNA]</scope>
    <source>
        <strain evidence="1 2">SY57</strain>
    </source>
</reference>
<comment type="caution">
    <text evidence="1">The sequence shown here is derived from an EMBL/GenBank/DDBJ whole genome shotgun (WGS) entry which is preliminary data.</text>
</comment>
<dbReference type="VEuPathDB" id="PlasmoDB:PRG01_1215200"/>
<dbReference type="GO" id="GO:0008168">
    <property type="term" value="F:methyltransferase activity"/>
    <property type="evidence" value="ECO:0007669"/>
    <property type="project" value="UniProtKB-KW"/>
</dbReference>
<dbReference type="Proteomes" id="UP000076359">
    <property type="component" value="Unassembled WGS sequence"/>
</dbReference>
<keyword evidence="1" id="KW-0808">Transferase</keyword>
<sequence>RGCYNQNEIMENYWKRRIYIYKIKFFLSRTRKIRKRLDLLKAHLSRSVA</sequence>
<keyword evidence="1" id="KW-0489">Methyltransferase</keyword>
<dbReference type="EMBL" id="LVLA01000013">
    <property type="protein sequence ID" value="KYN95229.1"/>
    <property type="molecule type" value="Genomic_DNA"/>
</dbReference>
<dbReference type="RefSeq" id="XP_019970190.1">
    <property type="nucleotide sequence ID" value="XM_020115037.1"/>
</dbReference>
<evidence type="ECO:0000313" key="1">
    <source>
        <dbReference type="EMBL" id="KYN95229.1"/>
    </source>
</evidence>
<organism evidence="1 2">
    <name type="scientific">Plasmodium reichenowi</name>
    <dbReference type="NCBI Taxonomy" id="5854"/>
    <lineage>
        <taxon>Eukaryota</taxon>
        <taxon>Sar</taxon>
        <taxon>Alveolata</taxon>
        <taxon>Apicomplexa</taxon>
        <taxon>Aconoidasida</taxon>
        <taxon>Haemosporida</taxon>
        <taxon>Plasmodiidae</taxon>
        <taxon>Plasmodium</taxon>
        <taxon>Plasmodium (Laverania)</taxon>
    </lineage>
</organism>
<name>A0A151L8I7_PLARE</name>
<feature type="non-terminal residue" evidence="1">
    <location>
        <position position="1"/>
    </location>
</feature>
<protein>
    <submittedName>
        <fullName evidence="1">Lysine-specific histone demethylase 1, putative</fullName>
    </submittedName>
</protein>
<gene>
    <name evidence="1" type="ORF">PRSY57_1210900</name>
</gene>
<dbReference type="GeneID" id="24532167"/>
<evidence type="ECO:0000313" key="2">
    <source>
        <dbReference type="Proteomes" id="UP000076359"/>
    </source>
</evidence>
<dbReference type="GO" id="GO:0032259">
    <property type="term" value="P:methylation"/>
    <property type="evidence" value="ECO:0007669"/>
    <property type="project" value="UniProtKB-KW"/>
</dbReference>
<proteinExistence type="predicted"/>
<accession>A0A151L8I7</accession>